<dbReference type="EMBL" id="BDGG01000002">
    <property type="protein sequence ID" value="GAU91123.1"/>
    <property type="molecule type" value="Genomic_DNA"/>
</dbReference>
<evidence type="ECO:0000313" key="3">
    <source>
        <dbReference type="Proteomes" id="UP000186922"/>
    </source>
</evidence>
<dbReference type="Proteomes" id="UP000186922">
    <property type="component" value="Unassembled WGS sequence"/>
</dbReference>
<feature type="region of interest" description="Disordered" evidence="1">
    <location>
        <begin position="1"/>
        <end position="31"/>
    </location>
</feature>
<keyword evidence="3" id="KW-1185">Reference proteome</keyword>
<feature type="compositionally biased region" description="Basic and acidic residues" evidence="1">
    <location>
        <begin position="78"/>
        <end position="87"/>
    </location>
</feature>
<feature type="compositionally biased region" description="Basic residues" evidence="1">
    <location>
        <begin position="88"/>
        <end position="97"/>
    </location>
</feature>
<evidence type="ECO:0000313" key="2">
    <source>
        <dbReference type="EMBL" id="GAU91123.1"/>
    </source>
</evidence>
<organism evidence="2 3">
    <name type="scientific">Ramazzottius varieornatus</name>
    <name type="common">Water bear</name>
    <name type="synonym">Tardigrade</name>
    <dbReference type="NCBI Taxonomy" id="947166"/>
    <lineage>
        <taxon>Eukaryota</taxon>
        <taxon>Metazoa</taxon>
        <taxon>Ecdysozoa</taxon>
        <taxon>Tardigrada</taxon>
        <taxon>Eutardigrada</taxon>
        <taxon>Parachela</taxon>
        <taxon>Hypsibioidea</taxon>
        <taxon>Ramazzottiidae</taxon>
        <taxon>Ramazzottius</taxon>
    </lineage>
</organism>
<comment type="caution">
    <text evidence="2">The sequence shown here is derived from an EMBL/GenBank/DDBJ whole genome shotgun (WGS) entry which is preliminary data.</text>
</comment>
<feature type="region of interest" description="Disordered" evidence="1">
    <location>
        <begin position="48"/>
        <end position="108"/>
    </location>
</feature>
<feature type="compositionally biased region" description="Basic and acidic residues" evidence="1">
    <location>
        <begin position="1"/>
        <end position="11"/>
    </location>
</feature>
<accession>A0A1D1UXG3</accession>
<protein>
    <submittedName>
        <fullName evidence="2">Uncharacterized protein</fullName>
    </submittedName>
</protein>
<proteinExistence type="predicted"/>
<dbReference type="AlphaFoldDB" id="A0A1D1UXG3"/>
<name>A0A1D1UXG3_RAMVA</name>
<reference evidence="2 3" key="1">
    <citation type="journal article" date="2016" name="Nat. Commun.">
        <title>Extremotolerant tardigrade genome and improved radiotolerance of human cultured cells by tardigrade-unique protein.</title>
        <authorList>
            <person name="Hashimoto T."/>
            <person name="Horikawa D.D."/>
            <person name="Saito Y."/>
            <person name="Kuwahara H."/>
            <person name="Kozuka-Hata H."/>
            <person name="Shin-I T."/>
            <person name="Minakuchi Y."/>
            <person name="Ohishi K."/>
            <person name="Motoyama A."/>
            <person name="Aizu T."/>
            <person name="Enomoto A."/>
            <person name="Kondo K."/>
            <person name="Tanaka S."/>
            <person name="Hara Y."/>
            <person name="Koshikawa S."/>
            <person name="Sagara H."/>
            <person name="Miura T."/>
            <person name="Yokobori S."/>
            <person name="Miyagawa K."/>
            <person name="Suzuki Y."/>
            <person name="Kubo T."/>
            <person name="Oyama M."/>
            <person name="Kohara Y."/>
            <person name="Fujiyama A."/>
            <person name="Arakawa K."/>
            <person name="Katayama T."/>
            <person name="Toyoda A."/>
            <person name="Kunieda T."/>
        </authorList>
    </citation>
    <scope>NUCLEOTIDE SEQUENCE [LARGE SCALE GENOMIC DNA]</scope>
    <source>
        <strain evidence="2 3">YOKOZUNA-1</strain>
    </source>
</reference>
<evidence type="ECO:0000256" key="1">
    <source>
        <dbReference type="SAM" id="MobiDB-lite"/>
    </source>
</evidence>
<gene>
    <name evidence="2" type="primary">RvY_03440-1</name>
    <name evidence="2" type="synonym">RvY_03440.1</name>
    <name evidence="2" type="ORF">RvY_03440</name>
</gene>
<sequence>MVVLPRPDKTADGSLQGSRADGNGGNLLHKQGLYGPNSIYTAPRKFFQDPDRKKQPHKGAMSADDLNNALSKANLTFRHPEKEETHSRNHWWRHSPTGRHLSRDDVTK</sequence>